<name>A0ACB8DUH3_DERSI</name>
<sequence>MICEAVNVAVAPVKRSKFEGSGPYGRFAYHSASSSWRATRLRLASAARSSLNAYQTSKQTLVRRFTPSEPERLRPLLDMDLGNHTPSQLLYHMQRLVGSVTGLDSTLLLEIFLQPATPSVYVVNVQAESASASSSNEFLQLCEEIARLTDTVASLHESTACRLKQRTAPPQQPRLCWCWYHRKHGDAARKCVASCDYPGNVRPCGVVKRDAQFDTKAAAESYSRRDGGGAAVFGERVSGFPVSRGFRRSVRGSSAVALKPTPRRWTTPMPRLSANGADAPIVIGRTMGEGDVGDAFRYVRGR</sequence>
<keyword evidence="2" id="KW-1185">Reference proteome</keyword>
<accession>A0ACB8DUH3</accession>
<reference evidence="1" key="1">
    <citation type="submission" date="2020-05" db="EMBL/GenBank/DDBJ databases">
        <title>Large-scale comparative analyses of tick genomes elucidate their genetic diversity and vector capacities.</title>
        <authorList>
            <person name="Jia N."/>
            <person name="Wang J."/>
            <person name="Shi W."/>
            <person name="Du L."/>
            <person name="Sun Y."/>
            <person name="Zhan W."/>
            <person name="Jiang J."/>
            <person name="Wang Q."/>
            <person name="Zhang B."/>
            <person name="Ji P."/>
            <person name="Sakyi L.B."/>
            <person name="Cui X."/>
            <person name="Yuan T."/>
            <person name="Jiang B."/>
            <person name="Yang W."/>
            <person name="Lam T.T.-Y."/>
            <person name="Chang Q."/>
            <person name="Ding S."/>
            <person name="Wang X."/>
            <person name="Zhu J."/>
            <person name="Ruan X."/>
            <person name="Zhao L."/>
            <person name="Wei J."/>
            <person name="Que T."/>
            <person name="Du C."/>
            <person name="Cheng J."/>
            <person name="Dai P."/>
            <person name="Han X."/>
            <person name="Huang E."/>
            <person name="Gao Y."/>
            <person name="Liu J."/>
            <person name="Shao H."/>
            <person name="Ye R."/>
            <person name="Li L."/>
            <person name="Wei W."/>
            <person name="Wang X."/>
            <person name="Wang C."/>
            <person name="Yang T."/>
            <person name="Huo Q."/>
            <person name="Li W."/>
            <person name="Guo W."/>
            <person name="Chen H."/>
            <person name="Zhou L."/>
            <person name="Ni X."/>
            <person name="Tian J."/>
            <person name="Zhou Y."/>
            <person name="Sheng Y."/>
            <person name="Liu T."/>
            <person name="Pan Y."/>
            <person name="Xia L."/>
            <person name="Li J."/>
            <person name="Zhao F."/>
            <person name="Cao W."/>
        </authorList>
    </citation>
    <scope>NUCLEOTIDE SEQUENCE</scope>
    <source>
        <strain evidence="1">Dsil-2018</strain>
    </source>
</reference>
<dbReference type="Proteomes" id="UP000821865">
    <property type="component" value="Chromosome 1"/>
</dbReference>
<gene>
    <name evidence="1" type="ORF">HPB49_004125</name>
</gene>
<protein>
    <submittedName>
        <fullName evidence="1">Uncharacterized protein</fullName>
    </submittedName>
</protein>
<comment type="caution">
    <text evidence="1">The sequence shown here is derived from an EMBL/GenBank/DDBJ whole genome shotgun (WGS) entry which is preliminary data.</text>
</comment>
<dbReference type="EMBL" id="CM023470">
    <property type="protein sequence ID" value="KAH7977991.1"/>
    <property type="molecule type" value="Genomic_DNA"/>
</dbReference>
<proteinExistence type="predicted"/>
<organism evidence="1 2">
    <name type="scientific">Dermacentor silvarum</name>
    <name type="common">Tick</name>
    <dbReference type="NCBI Taxonomy" id="543639"/>
    <lineage>
        <taxon>Eukaryota</taxon>
        <taxon>Metazoa</taxon>
        <taxon>Ecdysozoa</taxon>
        <taxon>Arthropoda</taxon>
        <taxon>Chelicerata</taxon>
        <taxon>Arachnida</taxon>
        <taxon>Acari</taxon>
        <taxon>Parasitiformes</taxon>
        <taxon>Ixodida</taxon>
        <taxon>Ixodoidea</taxon>
        <taxon>Ixodidae</taxon>
        <taxon>Rhipicephalinae</taxon>
        <taxon>Dermacentor</taxon>
    </lineage>
</organism>
<evidence type="ECO:0000313" key="1">
    <source>
        <dbReference type="EMBL" id="KAH7977991.1"/>
    </source>
</evidence>
<evidence type="ECO:0000313" key="2">
    <source>
        <dbReference type="Proteomes" id="UP000821865"/>
    </source>
</evidence>